<keyword evidence="2" id="KW-1185">Reference proteome</keyword>
<dbReference type="EMBL" id="JAHYIQ010000002">
    <property type="protein sequence ID" value="KAK1134537.1"/>
    <property type="molecule type" value="Genomic_DNA"/>
</dbReference>
<dbReference type="Proteomes" id="UP001177670">
    <property type="component" value="Unassembled WGS sequence"/>
</dbReference>
<evidence type="ECO:0000313" key="1">
    <source>
        <dbReference type="EMBL" id="KAK1134537.1"/>
    </source>
</evidence>
<organism evidence="1 2">
    <name type="scientific">Melipona bicolor</name>
    <dbReference type="NCBI Taxonomy" id="60889"/>
    <lineage>
        <taxon>Eukaryota</taxon>
        <taxon>Metazoa</taxon>
        <taxon>Ecdysozoa</taxon>
        <taxon>Arthropoda</taxon>
        <taxon>Hexapoda</taxon>
        <taxon>Insecta</taxon>
        <taxon>Pterygota</taxon>
        <taxon>Neoptera</taxon>
        <taxon>Endopterygota</taxon>
        <taxon>Hymenoptera</taxon>
        <taxon>Apocrita</taxon>
        <taxon>Aculeata</taxon>
        <taxon>Apoidea</taxon>
        <taxon>Anthophila</taxon>
        <taxon>Apidae</taxon>
        <taxon>Melipona</taxon>
    </lineage>
</organism>
<dbReference type="AlphaFoldDB" id="A0AA40KVJ3"/>
<gene>
    <name evidence="1" type="ORF">K0M31_007319</name>
</gene>
<evidence type="ECO:0000313" key="2">
    <source>
        <dbReference type="Proteomes" id="UP001177670"/>
    </source>
</evidence>
<reference evidence="1" key="1">
    <citation type="submission" date="2021-10" db="EMBL/GenBank/DDBJ databases">
        <title>Melipona bicolor Genome sequencing and assembly.</title>
        <authorList>
            <person name="Araujo N.S."/>
            <person name="Arias M.C."/>
        </authorList>
    </citation>
    <scope>NUCLEOTIDE SEQUENCE</scope>
    <source>
        <strain evidence="1">USP_2M_L1-L4_2017</strain>
        <tissue evidence="1">Whole body</tissue>
    </source>
</reference>
<proteinExistence type="predicted"/>
<name>A0AA40KVJ3_9HYME</name>
<accession>A0AA40KVJ3</accession>
<comment type="caution">
    <text evidence="1">The sequence shown here is derived from an EMBL/GenBank/DDBJ whole genome shotgun (WGS) entry which is preliminary data.</text>
</comment>
<protein>
    <submittedName>
        <fullName evidence="1">Uncharacterized protein</fullName>
    </submittedName>
</protein>
<sequence length="83" mass="9217">MESLPPVDSNAARSKKFIQWQNDSVQKQICLVADYDRDYGPPSMRPPGELPVDALSPGVSHRAQLVLHLLVSLLSLLLPAIRR</sequence>